<feature type="domain" description="GP-PDE" evidence="1">
    <location>
        <begin position="4"/>
        <end position="240"/>
    </location>
</feature>
<dbReference type="Pfam" id="PF03009">
    <property type="entry name" value="GDPD"/>
    <property type="match status" value="1"/>
</dbReference>
<dbReference type="PANTHER" id="PTHR46211">
    <property type="entry name" value="GLYCEROPHOSPHORYL DIESTER PHOSPHODIESTERASE"/>
    <property type="match status" value="1"/>
</dbReference>
<evidence type="ECO:0000313" key="2">
    <source>
        <dbReference type="EMBL" id="WAH38393.1"/>
    </source>
</evidence>
<dbReference type="Proteomes" id="UP001164803">
    <property type="component" value="Chromosome"/>
</dbReference>
<dbReference type="PANTHER" id="PTHR46211:SF1">
    <property type="entry name" value="GLYCEROPHOSPHODIESTER PHOSPHODIESTERASE, CYTOPLASMIC"/>
    <property type="match status" value="1"/>
</dbReference>
<proteinExistence type="predicted"/>
<evidence type="ECO:0000313" key="3">
    <source>
        <dbReference type="Proteomes" id="UP001164803"/>
    </source>
</evidence>
<gene>
    <name evidence="2" type="ORF">NZD86_07915</name>
</gene>
<evidence type="ECO:0000259" key="1">
    <source>
        <dbReference type="PROSITE" id="PS51704"/>
    </source>
</evidence>
<dbReference type="Gene3D" id="3.20.20.190">
    <property type="entry name" value="Phosphatidylinositol (PI) phosphodiesterase"/>
    <property type="match status" value="1"/>
</dbReference>
<keyword evidence="3" id="KW-1185">Reference proteome</keyword>
<dbReference type="InterPro" id="IPR030395">
    <property type="entry name" value="GP_PDE_dom"/>
</dbReference>
<protein>
    <submittedName>
        <fullName evidence="2">Glycerophosphodiester phosphodiesterase family protein</fullName>
    </submittedName>
</protein>
<dbReference type="InterPro" id="IPR017946">
    <property type="entry name" value="PLC-like_Pdiesterase_TIM-brl"/>
</dbReference>
<accession>A0ABY6Z665</accession>
<reference evidence="2" key="1">
    <citation type="submission" date="2022-08" db="EMBL/GenBank/DDBJ databases">
        <title>Alicyclobacillus dauci DSM2870, complete genome.</title>
        <authorList>
            <person name="Wang Q."/>
            <person name="Cai R."/>
            <person name="Wang Z."/>
        </authorList>
    </citation>
    <scope>NUCLEOTIDE SEQUENCE</scope>
    <source>
        <strain evidence="2">DSM 28700</strain>
    </source>
</reference>
<dbReference type="PROSITE" id="PS51704">
    <property type="entry name" value="GP_PDE"/>
    <property type="match status" value="1"/>
</dbReference>
<sequence>MRKIPLWAHRGFSGRYPENTMAAFIAAVEIGANGIECDVRKTADGCFVIMHDETVDRTTNGSGSVADMTLQELIELDAGIGYDVAFEGARVPKLSTVLSYVSRSTALITLNLEWKIPIRSRQDVEPVLKWIEEARLTKHVIHSSFDVGSLEVLRQISPKLRIGLLTEPGEDGFTTAKRIGAQAIHPDYMDVTPRYVRRAHQEHFFVHPYTVNDQKGFAWLAECQVDAAITNWPGEQWLMPFDVESSPVL</sequence>
<organism evidence="2 3">
    <name type="scientific">Alicyclobacillus dauci</name>
    <dbReference type="NCBI Taxonomy" id="1475485"/>
    <lineage>
        <taxon>Bacteria</taxon>
        <taxon>Bacillati</taxon>
        <taxon>Bacillota</taxon>
        <taxon>Bacilli</taxon>
        <taxon>Bacillales</taxon>
        <taxon>Alicyclobacillaceae</taxon>
        <taxon>Alicyclobacillus</taxon>
    </lineage>
</organism>
<dbReference type="RefSeq" id="WP_268045959.1">
    <property type="nucleotide sequence ID" value="NZ_CP104064.1"/>
</dbReference>
<dbReference type="SUPFAM" id="SSF51695">
    <property type="entry name" value="PLC-like phosphodiesterases"/>
    <property type="match status" value="1"/>
</dbReference>
<name>A0ABY6Z665_9BACL</name>
<dbReference type="EMBL" id="CP104064">
    <property type="protein sequence ID" value="WAH38393.1"/>
    <property type="molecule type" value="Genomic_DNA"/>
</dbReference>